<evidence type="ECO:0000313" key="2">
    <source>
        <dbReference type="Proteomes" id="UP001157914"/>
    </source>
</evidence>
<dbReference type="InterPro" id="IPR043169">
    <property type="entry name" value="PMM_cap"/>
</dbReference>
<dbReference type="Gene3D" id="3.30.1240.20">
    <property type="match status" value="1"/>
</dbReference>
<reference evidence="1 2" key="1">
    <citation type="submission" date="2017-05" db="EMBL/GenBank/DDBJ databases">
        <authorList>
            <person name="Varghese N."/>
            <person name="Submissions S."/>
        </authorList>
    </citation>
    <scope>NUCLEOTIDE SEQUENCE [LARGE SCALE GENOMIC DNA]</scope>
    <source>
        <strain evidence="1 2">DSM 15949</strain>
    </source>
</reference>
<dbReference type="InterPro" id="IPR023214">
    <property type="entry name" value="HAD_sf"/>
</dbReference>
<comment type="caution">
    <text evidence="1">The sequence shown here is derived from an EMBL/GenBank/DDBJ whole genome shotgun (WGS) entry which is preliminary data.</text>
</comment>
<proteinExistence type="predicted"/>
<accession>A0ABY1NG14</accession>
<keyword evidence="2" id="KW-1185">Reference proteome</keyword>
<dbReference type="RefSeq" id="WP_155191577.1">
    <property type="nucleotide sequence ID" value="NZ_BAAAEA010000001.1"/>
</dbReference>
<sequence>MFPKAVFAPIGQVTGPIGWKSPAPINDVYVFDLDTLVPSPKGRMDVEFARYLTAFANKRPCYILSNTSITDIMARVPSSLRAACAGLYAAGGTELWVRDELVLQHEHDFSDDLYEFMVKVIQTSAYPEKRAPMLENGSATLRLCIAGYQSTLREIGEYAAWEGEHDELSTIIHEFNARFPDYCIHRDTATSLLIVPKTFSSDLVMRHLLKRHKNARLVGYMTPAASSSYAAALSEAFGSKDVLSIIAGPSDVSQLLSYEFRRLLQQEQNSAAPALEKVEA</sequence>
<protein>
    <recommendedName>
        <fullName evidence="3">HAD family hydrolase</fullName>
    </recommendedName>
</protein>
<organism evidence="1 2">
    <name type="scientific">Roseibium denhamense</name>
    <dbReference type="NCBI Taxonomy" id="76305"/>
    <lineage>
        <taxon>Bacteria</taxon>
        <taxon>Pseudomonadati</taxon>
        <taxon>Pseudomonadota</taxon>
        <taxon>Alphaproteobacteria</taxon>
        <taxon>Hyphomicrobiales</taxon>
        <taxon>Stappiaceae</taxon>
        <taxon>Roseibium</taxon>
    </lineage>
</organism>
<dbReference type="EMBL" id="FXTT01000001">
    <property type="protein sequence ID" value="SMP08802.1"/>
    <property type="molecule type" value="Genomic_DNA"/>
</dbReference>
<dbReference type="Proteomes" id="UP001157914">
    <property type="component" value="Unassembled WGS sequence"/>
</dbReference>
<evidence type="ECO:0000313" key="1">
    <source>
        <dbReference type="EMBL" id="SMP08802.1"/>
    </source>
</evidence>
<evidence type="ECO:0008006" key="3">
    <source>
        <dbReference type="Google" id="ProtNLM"/>
    </source>
</evidence>
<name>A0ABY1NG14_9HYPH</name>
<gene>
    <name evidence="1" type="ORF">SAMN06265374_1022</name>
</gene>
<dbReference type="Gene3D" id="3.40.50.1000">
    <property type="entry name" value="HAD superfamily/HAD-like"/>
    <property type="match status" value="1"/>
</dbReference>